<sequence>MRWRSRVRAVAPIAALLVLSSLPAGCGVRRPPPDRSGAPSPAAAEAPTGAAGLALPRLGGGNAGGTAVEAADRTGGWTGRIGDERSRGPLDVEVACRGGDEIEVRATYGASLTVSCDGTDQGFTDESAPKGEITVTVRPATLEQRWSVRISRGRPD</sequence>
<feature type="chain" id="PRO_5045730139" description="Secreted protein" evidence="2">
    <location>
        <begin position="27"/>
        <end position="156"/>
    </location>
</feature>
<feature type="region of interest" description="Disordered" evidence="1">
    <location>
        <begin position="28"/>
        <end position="86"/>
    </location>
</feature>
<evidence type="ECO:0008006" key="5">
    <source>
        <dbReference type="Google" id="ProtNLM"/>
    </source>
</evidence>
<organism evidence="3 4">
    <name type="scientific">Plantactinospora siamensis</name>
    <dbReference type="NCBI Taxonomy" id="555372"/>
    <lineage>
        <taxon>Bacteria</taxon>
        <taxon>Bacillati</taxon>
        <taxon>Actinomycetota</taxon>
        <taxon>Actinomycetes</taxon>
        <taxon>Micromonosporales</taxon>
        <taxon>Micromonosporaceae</taxon>
        <taxon>Plantactinospora</taxon>
    </lineage>
</organism>
<name>A0ABV6NVN1_9ACTN</name>
<reference evidence="3 4" key="1">
    <citation type="submission" date="2024-09" db="EMBL/GenBank/DDBJ databases">
        <authorList>
            <person name="Sun Q."/>
            <person name="Mori K."/>
        </authorList>
    </citation>
    <scope>NUCLEOTIDE SEQUENCE [LARGE SCALE GENOMIC DNA]</scope>
    <source>
        <strain evidence="3 4">TBRC 2205</strain>
    </source>
</reference>
<gene>
    <name evidence="3" type="ORF">ACFFHU_11830</name>
</gene>
<feature type="compositionally biased region" description="Low complexity" evidence="1">
    <location>
        <begin position="35"/>
        <end position="57"/>
    </location>
</feature>
<dbReference type="EMBL" id="JBHLUE010000008">
    <property type="protein sequence ID" value="MFC0564821.1"/>
    <property type="molecule type" value="Genomic_DNA"/>
</dbReference>
<evidence type="ECO:0000313" key="3">
    <source>
        <dbReference type="EMBL" id="MFC0564821.1"/>
    </source>
</evidence>
<protein>
    <recommendedName>
        <fullName evidence="5">Secreted protein</fullName>
    </recommendedName>
</protein>
<dbReference type="Proteomes" id="UP001589894">
    <property type="component" value="Unassembled WGS sequence"/>
</dbReference>
<accession>A0ABV6NVN1</accession>
<evidence type="ECO:0000313" key="4">
    <source>
        <dbReference type="Proteomes" id="UP001589894"/>
    </source>
</evidence>
<evidence type="ECO:0000256" key="1">
    <source>
        <dbReference type="SAM" id="MobiDB-lite"/>
    </source>
</evidence>
<keyword evidence="2" id="KW-0732">Signal</keyword>
<feature type="signal peptide" evidence="2">
    <location>
        <begin position="1"/>
        <end position="26"/>
    </location>
</feature>
<comment type="caution">
    <text evidence="3">The sequence shown here is derived from an EMBL/GenBank/DDBJ whole genome shotgun (WGS) entry which is preliminary data.</text>
</comment>
<keyword evidence="4" id="KW-1185">Reference proteome</keyword>
<dbReference type="RefSeq" id="WP_377338124.1">
    <property type="nucleotide sequence ID" value="NZ_JBHLUE010000008.1"/>
</dbReference>
<evidence type="ECO:0000256" key="2">
    <source>
        <dbReference type="SAM" id="SignalP"/>
    </source>
</evidence>
<proteinExistence type="predicted"/>